<feature type="domain" description="PII-uridylyltransferase/Glutamine-synthetase adenylyltransferase" evidence="9">
    <location>
        <begin position="776"/>
        <end position="866"/>
    </location>
</feature>
<proteinExistence type="inferred from homology"/>
<dbReference type="GO" id="GO:0000287">
    <property type="term" value="F:magnesium ion binding"/>
    <property type="evidence" value="ECO:0007669"/>
    <property type="project" value="UniProtKB-UniRule"/>
</dbReference>
<evidence type="ECO:0000313" key="11">
    <source>
        <dbReference type="Proteomes" id="UP000286806"/>
    </source>
</evidence>
<feature type="domain" description="Glutamate-ammonia ligase adenylyltransferase repeated" evidence="8">
    <location>
        <begin position="518"/>
        <end position="752"/>
    </location>
</feature>
<keyword evidence="6 7" id="KW-0511">Multifunctional enzyme</keyword>
<dbReference type="GO" id="GO:0005524">
    <property type="term" value="F:ATP binding"/>
    <property type="evidence" value="ECO:0007669"/>
    <property type="project" value="UniProtKB-UniRule"/>
</dbReference>
<dbReference type="CDD" id="cd05401">
    <property type="entry name" value="NT_GlnE_GlnD_like"/>
    <property type="match status" value="2"/>
</dbReference>
<dbReference type="HAMAP" id="MF_00802">
    <property type="entry name" value="GlnE"/>
    <property type="match status" value="1"/>
</dbReference>
<gene>
    <name evidence="7" type="primary">glnE</name>
    <name evidence="10" type="ORF">SFMTTN_2950</name>
</gene>
<dbReference type="Gene3D" id="1.20.120.330">
    <property type="entry name" value="Nucleotidyltransferases domain 2"/>
    <property type="match status" value="2"/>
</dbReference>
<dbReference type="Pfam" id="PF03710">
    <property type="entry name" value="GlnE"/>
    <property type="match status" value="2"/>
</dbReference>
<comment type="caution">
    <text evidence="10">The sequence shown here is derived from an EMBL/GenBank/DDBJ whole genome shotgun (WGS) entry which is preliminary data.</text>
</comment>
<dbReference type="EMBL" id="BGOW01000036">
    <property type="protein sequence ID" value="GCB02131.1"/>
    <property type="molecule type" value="Genomic_DNA"/>
</dbReference>
<dbReference type="Gene3D" id="3.30.460.10">
    <property type="entry name" value="Beta Polymerase, domain 2"/>
    <property type="match status" value="2"/>
</dbReference>
<reference evidence="10 11" key="1">
    <citation type="journal article" date="2019" name="Front. Microbiol.">
        <title>Genomes of Neutrophilic Sulfur-Oxidizing Chemolithoautotrophs Representing 9 Proteobacterial Species From 8 Genera.</title>
        <authorList>
            <person name="Watanabe T."/>
            <person name="Kojima H."/>
            <person name="Umezawa K."/>
            <person name="Hori C."/>
            <person name="Takasuka T.E."/>
            <person name="Kato Y."/>
            <person name="Fukui M."/>
        </authorList>
    </citation>
    <scope>NUCLEOTIDE SEQUENCE [LARGE SCALE GENOMIC DNA]</scope>
    <source>
        <strain evidence="10 11">TTN</strain>
    </source>
</reference>
<evidence type="ECO:0000256" key="6">
    <source>
        <dbReference type="ARBA" id="ARBA00023268"/>
    </source>
</evidence>
<evidence type="ECO:0000256" key="4">
    <source>
        <dbReference type="ARBA" id="ARBA00022840"/>
    </source>
</evidence>
<evidence type="ECO:0000313" key="10">
    <source>
        <dbReference type="EMBL" id="GCB02131.1"/>
    </source>
</evidence>
<sequence length="891" mass="98583">MPAHHMIERAASHSHYLTRLLAADAQFVHSLARGLDRPFDADTMQAQLQAAAPGDEAALSTALRKLRQAVMARLIVRDLGGLADLAEVMGTCTDLAETTLRFALAHHSAWLAQKHGMPKNPDGSDMQLVVVGMGKLGGRELNVSSDIDLIYLYPEQGETTGAKPISHHDFFILLGKKLGLAISDLTADGFVFRVDMRLRPWGDAGPLAMSYAAFEDYLVAHGREWERYAWIKGRALTGTRLAELDQIIRPFVFRKYLDFNAFAAMRELHTQIRREVIRRDRADNIKLGPGGIREIEFIAQVFQLIRGGRVPVLQTRSLLAVLPLLAARGLLPENVVAELQAAYVFLRNLEHRLQYLDDAQTQMLPTQPDDQTRIATSMGYTDYPAFLAALNAHRSQVSRHFDQVFAAPQADGGSHPLAGLWQGALEDADALATLAELGYSVPSEVCNRLRQIRSSTRYTTLPASNRARFDTLMPALIEVAAGCSPPDATLARILDLLETVARRDSYLALLVEYPATLQRVAALCAASPWAAQYLARNPMLLDELLDTRVLYAAPDWPALGDELQTLMDTHSGDTERQMDAMRQFRQRVTFHLLAQDLAGVLALETLSDHLSDLAALILSATLPLAWAGVRNRHRATPAFAVIGYGKLGGREMGYASDLDLVFLYDDPAPAAAEHYARLAQRINTWLGSTTSAGILYETDLRLRPDGAAGLLVSSVEAFSQYQHGHAWTWEHQALTRARYVAGDTAVGAAFERIRYDILTQPRDPAKLREDVLAMRRKMHDGHPNRSDLFDLKHDAGGIVDVEFMVQYLVLAHAAHHPELTRNSGNLALLRLAAGLELIPAGDAEAVRNAYREFRRLQHALRLQSAQTARTEPMQVADHAAAVRRLWGTLFG</sequence>
<comment type="cofactor">
    <cofactor evidence="7">
        <name>Mg(2+)</name>
        <dbReference type="ChEBI" id="CHEBI:18420"/>
    </cofactor>
</comment>
<comment type="function">
    <text evidence="7">Involved in the regulation of glutamine synthetase GlnA, a key enzyme in the process to assimilate ammonia. When cellular nitrogen levels are high, the C-terminal adenylyl transferase (AT) inactivates GlnA by covalent transfer of an adenylyl group from ATP to specific tyrosine residue of GlnA, thus reducing its activity. Conversely, when nitrogen levels are low, the N-terminal adenylyl removase (AR) activates GlnA by removing the adenylyl group by phosphorolysis, increasing its activity. The regulatory region of GlnE binds the signal transduction protein PII (GlnB) which indicates the nitrogen status of the cell.</text>
</comment>
<name>A0A401JZF7_9PROT</name>
<dbReference type="Gene3D" id="1.20.120.1510">
    <property type="match status" value="1"/>
</dbReference>
<evidence type="ECO:0000259" key="8">
    <source>
        <dbReference type="Pfam" id="PF03710"/>
    </source>
</evidence>
<keyword evidence="4 7" id="KW-0067">ATP-binding</keyword>
<dbReference type="Pfam" id="PF08335">
    <property type="entry name" value="GlnD_UR_UTase"/>
    <property type="match status" value="2"/>
</dbReference>
<dbReference type="SUPFAM" id="SSF81593">
    <property type="entry name" value="Nucleotidyltransferase substrate binding subunit/domain"/>
    <property type="match status" value="2"/>
</dbReference>
<dbReference type="EC" id="2.7.7.89" evidence="7"/>
<dbReference type="OrthoDB" id="9759366at2"/>
<keyword evidence="5 7" id="KW-0460">Magnesium</keyword>
<comment type="similarity">
    <text evidence="7">Belongs to the GlnE family.</text>
</comment>
<evidence type="ECO:0000256" key="1">
    <source>
        <dbReference type="ARBA" id="ARBA00022679"/>
    </source>
</evidence>
<keyword evidence="1 7" id="KW-0808">Transferase</keyword>
<protein>
    <recommendedName>
        <fullName evidence="7">Bifunctional glutamine synthetase adenylyltransferase/adenylyl-removing enzyme</fullName>
    </recommendedName>
    <alternativeName>
        <fullName evidence="7">ATP:glutamine synthetase adenylyltransferase</fullName>
    </alternativeName>
    <alternativeName>
        <fullName evidence="7">ATase</fullName>
    </alternativeName>
    <domain>
        <recommendedName>
            <fullName evidence="7">Glutamine synthetase adenylyl-L-tyrosine phosphorylase</fullName>
            <ecNumber evidence="7">2.7.7.89</ecNumber>
        </recommendedName>
        <alternativeName>
            <fullName evidence="7">Adenylyl removase</fullName>
            <shortName evidence="7">AR</shortName>
            <shortName evidence="7">AT-N</shortName>
        </alternativeName>
    </domain>
    <domain>
        <recommendedName>
            <fullName evidence="7">Glutamine synthetase adenylyl transferase</fullName>
            <ecNumber evidence="7">2.7.7.42</ecNumber>
        </recommendedName>
        <alternativeName>
            <fullName evidence="7">Adenylyl transferase</fullName>
            <shortName evidence="7">AT</shortName>
            <shortName evidence="7">AT-C</shortName>
        </alternativeName>
    </domain>
</protein>
<dbReference type="FunFam" id="1.20.120.330:FF:000005">
    <property type="entry name" value="Bifunctional glutamine synthetase adenylyltransferase/adenylyl-removing enzyme"/>
    <property type="match status" value="1"/>
</dbReference>
<dbReference type="InterPro" id="IPR013546">
    <property type="entry name" value="PII_UdlTrfase/GS_AdlTrfase"/>
</dbReference>
<comment type="catalytic activity">
    <reaction evidence="7">
        <text>[glutamine synthetase]-L-tyrosine + ATP = [glutamine synthetase]-O(4)-(5'-adenylyl)-L-tyrosine + diphosphate</text>
        <dbReference type="Rhea" id="RHEA:18589"/>
        <dbReference type="Rhea" id="RHEA-COMP:10660"/>
        <dbReference type="Rhea" id="RHEA-COMP:10661"/>
        <dbReference type="ChEBI" id="CHEBI:30616"/>
        <dbReference type="ChEBI" id="CHEBI:33019"/>
        <dbReference type="ChEBI" id="CHEBI:46858"/>
        <dbReference type="ChEBI" id="CHEBI:83624"/>
        <dbReference type="EC" id="2.7.7.42"/>
    </reaction>
</comment>
<dbReference type="InterPro" id="IPR043519">
    <property type="entry name" value="NT_sf"/>
</dbReference>
<dbReference type="AlphaFoldDB" id="A0A401JZF7"/>
<dbReference type="GO" id="GO:0000820">
    <property type="term" value="P:regulation of glutamine family amino acid metabolic process"/>
    <property type="evidence" value="ECO:0007669"/>
    <property type="project" value="UniProtKB-UniRule"/>
</dbReference>
<dbReference type="GO" id="GO:0008882">
    <property type="term" value="F:[glutamate-ammonia-ligase] adenylyltransferase activity"/>
    <property type="evidence" value="ECO:0007669"/>
    <property type="project" value="UniProtKB-UniRule"/>
</dbReference>
<dbReference type="GO" id="GO:0005829">
    <property type="term" value="C:cytosol"/>
    <property type="evidence" value="ECO:0007669"/>
    <property type="project" value="TreeGrafter"/>
</dbReference>
<dbReference type="RefSeq" id="WP_124705891.1">
    <property type="nucleotide sequence ID" value="NZ_BGOW01000036.1"/>
</dbReference>
<dbReference type="Proteomes" id="UP000286806">
    <property type="component" value="Unassembled WGS sequence"/>
</dbReference>
<evidence type="ECO:0000256" key="2">
    <source>
        <dbReference type="ARBA" id="ARBA00022695"/>
    </source>
</evidence>
<dbReference type="FunFam" id="3.30.460.10:FF:000009">
    <property type="entry name" value="Bifunctional glutamine synthetase adenylyltransferase/adenylyl-removing enzyme"/>
    <property type="match status" value="1"/>
</dbReference>
<evidence type="ECO:0000256" key="7">
    <source>
        <dbReference type="HAMAP-Rule" id="MF_00802"/>
    </source>
</evidence>
<keyword evidence="11" id="KW-1185">Reference proteome</keyword>
<feature type="region of interest" description="Adenylyl removase" evidence="7">
    <location>
        <begin position="1"/>
        <end position="409"/>
    </location>
</feature>
<comment type="catalytic activity">
    <reaction evidence="7">
        <text>[glutamine synthetase]-O(4)-(5'-adenylyl)-L-tyrosine + phosphate = [glutamine synthetase]-L-tyrosine + ADP</text>
        <dbReference type="Rhea" id="RHEA:43716"/>
        <dbReference type="Rhea" id="RHEA-COMP:10660"/>
        <dbReference type="Rhea" id="RHEA-COMP:10661"/>
        <dbReference type="ChEBI" id="CHEBI:43474"/>
        <dbReference type="ChEBI" id="CHEBI:46858"/>
        <dbReference type="ChEBI" id="CHEBI:83624"/>
        <dbReference type="ChEBI" id="CHEBI:456216"/>
        <dbReference type="EC" id="2.7.7.89"/>
    </reaction>
</comment>
<dbReference type="InterPro" id="IPR005190">
    <property type="entry name" value="GlnE_rpt_dom"/>
</dbReference>
<dbReference type="NCBIfam" id="NF008292">
    <property type="entry name" value="PRK11072.1"/>
    <property type="match status" value="1"/>
</dbReference>
<keyword evidence="10" id="KW-0436">Ligase</keyword>
<feature type="domain" description="PII-uridylyltransferase/Glutamine-synthetase adenylyltransferase" evidence="9">
    <location>
        <begin position="267"/>
        <end position="405"/>
    </location>
</feature>
<accession>A0A401JZF7</accession>
<evidence type="ECO:0000259" key="9">
    <source>
        <dbReference type="Pfam" id="PF08335"/>
    </source>
</evidence>
<feature type="region of interest" description="Adenylyl transferase" evidence="7">
    <location>
        <begin position="418"/>
        <end position="891"/>
    </location>
</feature>
<feature type="domain" description="Glutamate-ammonia ligase adenylyltransferase repeated" evidence="8">
    <location>
        <begin position="8"/>
        <end position="240"/>
    </location>
</feature>
<keyword evidence="3 7" id="KW-0547">Nucleotide-binding</keyword>
<dbReference type="EC" id="2.7.7.42" evidence="7"/>
<dbReference type="PANTHER" id="PTHR30621">
    <property type="entry name" value="GLUTAMINE SYNTHETASE ADENYLYLTRANSFERASE"/>
    <property type="match status" value="1"/>
</dbReference>
<evidence type="ECO:0000256" key="5">
    <source>
        <dbReference type="ARBA" id="ARBA00022842"/>
    </source>
</evidence>
<dbReference type="SUPFAM" id="SSF81301">
    <property type="entry name" value="Nucleotidyltransferase"/>
    <property type="match status" value="2"/>
</dbReference>
<dbReference type="InterPro" id="IPR023057">
    <property type="entry name" value="GlnE"/>
</dbReference>
<evidence type="ECO:0000256" key="3">
    <source>
        <dbReference type="ARBA" id="ARBA00022741"/>
    </source>
</evidence>
<keyword evidence="2 7" id="KW-0548">Nucleotidyltransferase</keyword>
<dbReference type="GO" id="GO:0047388">
    <property type="term" value="F:[glutamine synthetase]-adenylyl-L-tyrosine phosphorylase activity"/>
    <property type="evidence" value="ECO:0007669"/>
    <property type="project" value="UniProtKB-EC"/>
</dbReference>
<dbReference type="GO" id="GO:0016874">
    <property type="term" value="F:ligase activity"/>
    <property type="evidence" value="ECO:0007669"/>
    <property type="project" value="UniProtKB-KW"/>
</dbReference>
<organism evidence="10 11">
    <name type="scientific">Sulfuriferula multivorans</name>
    <dbReference type="NCBI Taxonomy" id="1559896"/>
    <lineage>
        <taxon>Bacteria</taxon>
        <taxon>Pseudomonadati</taxon>
        <taxon>Pseudomonadota</taxon>
        <taxon>Betaproteobacteria</taxon>
        <taxon>Nitrosomonadales</taxon>
        <taxon>Sulfuricellaceae</taxon>
        <taxon>Sulfuriferula</taxon>
    </lineage>
</organism>
<dbReference type="PANTHER" id="PTHR30621:SF0">
    <property type="entry name" value="BIFUNCTIONAL GLUTAMINE SYNTHETASE ADENYLYLTRANSFERASE_ADENYLYL-REMOVING ENZYME"/>
    <property type="match status" value="1"/>
</dbReference>